<dbReference type="InterPro" id="IPR036271">
    <property type="entry name" value="Tet_transcr_reg_TetR-rel_C_sf"/>
</dbReference>
<accession>A0A917UD51</accession>
<dbReference type="Pfam" id="PF21597">
    <property type="entry name" value="TetR_C_43"/>
    <property type="match status" value="1"/>
</dbReference>
<protein>
    <recommendedName>
        <fullName evidence="5">HTH tetR-type domain-containing protein</fullName>
    </recommendedName>
</protein>
<name>A0A917UD51_9ACTN</name>
<dbReference type="PRINTS" id="PR00455">
    <property type="entry name" value="HTHTETR"/>
</dbReference>
<evidence type="ECO:0000256" key="4">
    <source>
        <dbReference type="PROSITE-ProRule" id="PRU00335"/>
    </source>
</evidence>
<dbReference type="InterPro" id="IPR001647">
    <property type="entry name" value="HTH_TetR"/>
</dbReference>
<dbReference type="RefSeq" id="WP_229837102.1">
    <property type="nucleotide sequence ID" value="NZ_BMPI01000095.1"/>
</dbReference>
<evidence type="ECO:0000256" key="1">
    <source>
        <dbReference type="ARBA" id="ARBA00023015"/>
    </source>
</evidence>
<keyword evidence="1" id="KW-0805">Transcription regulation</keyword>
<evidence type="ECO:0000313" key="7">
    <source>
        <dbReference type="Proteomes" id="UP000642070"/>
    </source>
</evidence>
<feature type="domain" description="HTH tetR-type" evidence="5">
    <location>
        <begin position="9"/>
        <end position="68"/>
    </location>
</feature>
<dbReference type="Pfam" id="PF00440">
    <property type="entry name" value="TetR_N"/>
    <property type="match status" value="1"/>
</dbReference>
<reference evidence="6" key="1">
    <citation type="journal article" date="2014" name="Int. J. Syst. Evol. Microbiol.">
        <title>Complete genome sequence of Corynebacterium casei LMG S-19264T (=DSM 44701T), isolated from a smear-ripened cheese.</title>
        <authorList>
            <consortium name="US DOE Joint Genome Institute (JGI-PGF)"/>
            <person name="Walter F."/>
            <person name="Albersmeier A."/>
            <person name="Kalinowski J."/>
            <person name="Ruckert C."/>
        </authorList>
    </citation>
    <scope>NUCLEOTIDE SEQUENCE</scope>
    <source>
        <strain evidence="6">JCM 19831</strain>
    </source>
</reference>
<dbReference type="Proteomes" id="UP000642070">
    <property type="component" value="Unassembled WGS sequence"/>
</dbReference>
<dbReference type="EMBL" id="BMPI01000095">
    <property type="protein sequence ID" value="GGM84030.1"/>
    <property type="molecule type" value="Genomic_DNA"/>
</dbReference>
<sequence length="173" mass="18116">MRTESTRKAANRRHIVSAAGAVFAHAGLDVPTRVVAARAGLGVATVYRHFPSRSDLVGAVVAELVRGCATDLRAALADPDPWSALSGTVRRFAARQVADQRLNEALVGFESERRAHAAALDVLVSRARTAQVVRADVSASDVRAALMAIAAVRARGPATVTRVTDLLLAGMAA</sequence>
<evidence type="ECO:0000256" key="2">
    <source>
        <dbReference type="ARBA" id="ARBA00023125"/>
    </source>
</evidence>
<keyword evidence="7" id="KW-1185">Reference proteome</keyword>
<organism evidence="6 7">
    <name type="scientific">Dactylosporangium sucinum</name>
    <dbReference type="NCBI Taxonomy" id="1424081"/>
    <lineage>
        <taxon>Bacteria</taxon>
        <taxon>Bacillati</taxon>
        <taxon>Actinomycetota</taxon>
        <taxon>Actinomycetes</taxon>
        <taxon>Micromonosporales</taxon>
        <taxon>Micromonosporaceae</taxon>
        <taxon>Dactylosporangium</taxon>
    </lineage>
</organism>
<dbReference type="InterPro" id="IPR009057">
    <property type="entry name" value="Homeodomain-like_sf"/>
</dbReference>
<dbReference type="PANTHER" id="PTHR30055:SF234">
    <property type="entry name" value="HTH-TYPE TRANSCRIPTIONAL REGULATOR BETI"/>
    <property type="match status" value="1"/>
</dbReference>
<evidence type="ECO:0000259" key="5">
    <source>
        <dbReference type="PROSITE" id="PS50977"/>
    </source>
</evidence>
<reference evidence="6" key="2">
    <citation type="submission" date="2020-09" db="EMBL/GenBank/DDBJ databases">
        <authorList>
            <person name="Sun Q."/>
            <person name="Ohkuma M."/>
        </authorList>
    </citation>
    <scope>NUCLEOTIDE SEQUENCE</scope>
    <source>
        <strain evidence="6">JCM 19831</strain>
    </source>
</reference>
<dbReference type="Gene3D" id="1.10.357.10">
    <property type="entry name" value="Tetracycline Repressor, domain 2"/>
    <property type="match status" value="1"/>
</dbReference>
<dbReference type="InterPro" id="IPR049445">
    <property type="entry name" value="TetR_SbtR-like_C"/>
</dbReference>
<dbReference type="SUPFAM" id="SSF46689">
    <property type="entry name" value="Homeodomain-like"/>
    <property type="match status" value="1"/>
</dbReference>
<keyword evidence="2 4" id="KW-0238">DNA-binding</keyword>
<dbReference type="AlphaFoldDB" id="A0A917UD51"/>
<dbReference type="GO" id="GO:0003700">
    <property type="term" value="F:DNA-binding transcription factor activity"/>
    <property type="evidence" value="ECO:0007669"/>
    <property type="project" value="TreeGrafter"/>
</dbReference>
<dbReference type="PANTHER" id="PTHR30055">
    <property type="entry name" value="HTH-TYPE TRANSCRIPTIONAL REGULATOR RUTR"/>
    <property type="match status" value="1"/>
</dbReference>
<comment type="caution">
    <text evidence="6">The sequence shown here is derived from an EMBL/GenBank/DDBJ whole genome shotgun (WGS) entry which is preliminary data.</text>
</comment>
<gene>
    <name evidence="6" type="ORF">GCM10007977_101830</name>
</gene>
<feature type="DNA-binding region" description="H-T-H motif" evidence="4">
    <location>
        <begin position="31"/>
        <end position="50"/>
    </location>
</feature>
<evidence type="ECO:0000256" key="3">
    <source>
        <dbReference type="ARBA" id="ARBA00023163"/>
    </source>
</evidence>
<evidence type="ECO:0000313" key="6">
    <source>
        <dbReference type="EMBL" id="GGM84030.1"/>
    </source>
</evidence>
<dbReference type="GO" id="GO:0000976">
    <property type="term" value="F:transcription cis-regulatory region binding"/>
    <property type="evidence" value="ECO:0007669"/>
    <property type="project" value="TreeGrafter"/>
</dbReference>
<dbReference type="InterPro" id="IPR050109">
    <property type="entry name" value="HTH-type_TetR-like_transc_reg"/>
</dbReference>
<dbReference type="SUPFAM" id="SSF48498">
    <property type="entry name" value="Tetracyclin repressor-like, C-terminal domain"/>
    <property type="match status" value="1"/>
</dbReference>
<dbReference type="PROSITE" id="PS50977">
    <property type="entry name" value="HTH_TETR_2"/>
    <property type="match status" value="1"/>
</dbReference>
<keyword evidence="3" id="KW-0804">Transcription</keyword>
<proteinExistence type="predicted"/>